<feature type="signal peptide" evidence="1">
    <location>
        <begin position="1"/>
        <end position="20"/>
    </location>
</feature>
<dbReference type="AlphaFoldDB" id="A0AAV9GNN2"/>
<dbReference type="EMBL" id="MU865936">
    <property type="protein sequence ID" value="KAK4449547.1"/>
    <property type="molecule type" value="Genomic_DNA"/>
</dbReference>
<proteinExistence type="predicted"/>
<evidence type="ECO:0000313" key="2">
    <source>
        <dbReference type="EMBL" id="KAK4449547.1"/>
    </source>
</evidence>
<organism evidence="2 3">
    <name type="scientific">Podospora aff. communis PSN243</name>
    <dbReference type="NCBI Taxonomy" id="3040156"/>
    <lineage>
        <taxon>Eukaryota</taxon>
        <taxon>Fungi</taxon>
        <taxon>Dikarya</taxon>
        <taxon>Ascomycota</taxon>
        <taxon>Pezizomycotina</taxon>
        <taxon>Sordariomycetes</taxon>
        <taxon>Sordariomycetidae</taxon>
        <taxon>Sordariales</taxon>
        <taxon>Podosporaceae</taxon>
        <taxon>Podospora</taxon>
    </lineage>
</organism>
<feature type="chain" id="PRO_5043642386" description="SCP domain-containing protein" evidence="1">
    <location>
        <begin position="21"/>
        <end position="216"/>
    </location>
</feature>
<gene>
    <name evidence="2" type="ORF">QBC34DRAFT_380007</name>
</gene>
<evidence type="ECO:0008006" key="4">
    <source>
        <dbReference type="Google" id="ProtNLM"/>
    </source>
</evidence>
<accession>A0AAV9GNN2</accession>
<name>A0AAV9GNN2_9PEZI</name>
<evidence type="ECO:0000313" key="3">
    <source>
        <dbReference type="Proteomes" id="UP001321760"/>
    </source>
</evidence>
<reference evidence="2" key="1">
    <citation type="journal article" date="2023" name="Mol. Phylogenet. Evol.">
        <title>Genome-scale phylogeny and comparative genomics of the fungal order Sordariales.</title>
        <authorList>
            <person name="Hensen N."/>
            <person name="Bonometti L."/>
            <person name="Westerberg I."/>
            <person name="Brannstrom I.O."/>
            <person name="Guillou S."/>
            <person name="Cros-Aarteil S."/>
            <person name="Calhoun S."/>
            <person name="Haridas S."/>
            <person name="Kuo A."/>
            <person name="Mondo S."/>
            <person name="Pangilinan J."/>
            <person name="Riley R."/>
            <person name="LaButti K."/>
            <person name="Andreopoulos B."/>
            <person name="Lipzen A."/>
            <person name="Chen C."/>
            <person name="Yan M."/>
            <person name="Daum C."/>
            <person name="Ng V."/>
            <person name="Clum A."/>
            <person name="Steindorff A."/>
            <person name="Ohm R.A."/>
            <person name="Martin F."/>
            <person name="Silar P."/>
            <person name="Natvig D.O."/>
            <person name="Lalanne C."/>
            <person name="Gautier V."/>
            <person name="Ament-Velasquez S.L."/>
            <person name="Kruys A."/>
            <person name="Hutchinson M.I."/>
            <person name="Powell A.J."/>
            <person name="Barry K."/>
            <person name="Miller A.N."/>
            <person name="Grigoriev I.V."/>
            <person name="Debuchy R."/>
            <person name="Gladieux P."/>
            <person name="Hiltunen Thoren M."/>
            <person name="Johannesson H."/>
        </authorList>
    </citation>
    <scope>NUCLEOTIDE SEQUENCE</scope>
    <source>
        <strain evidence="2">PSN243</strain>
    </source>
</reference>
<dbReference type="PANTHER" id="PTHR35605:SF1">
    <property type="entry name" value="ECP2 EFFECTOR PROTEIN DOMAIN-CONTAINING PROTEIN-RELATED"/>
    <property type="match status" value="1"/>
</dbReference>
<dbReference type="PANTHER" id="PTHR35605">
    <property type="entry name" value="ECP2 EFFECTOR PROTEIN DOMAIN-CONTAINING PROTEIN-RELATED"/>
    <property type="match status" value="1"/>
</dbReference>
<keyword evidence="1" id="KW-0732">Signal</keyword>
<comment type="caution">
    <text evidence="2">The sequence shown here is derived from an EMBL/GenBank/DDBJ whole genome shotgun (WGS) entry which is preliminary data.</text>
</comment>
<sequence length="216" mass="23581">MVQVSTTIAVVGCVLSFSRSLFVSSSPTASSADAAIDELPDGYHRSPIHWRGILQAGKEEVYLSGMDFDEIEAKARALNPSYTIFARGNSSDAADRGYLNKRQTQDFHCGWPESWEYSLSTAAAWAGIDYLEDIIGNCRAAPGPGSCGRVSCSYDTGIWYCNDNTDEYWVPCGWIGDVAATVVTECTVKIEDKLYGVKGQIFDSRNWNVIVAGTLC</sequence>
<evidence type="ECO:0000256" key="1">
    <source>
        <dbReference type="SAM" id="SignalP"/>
    </source>
</evidence>
<keyword evidence="3" id="KW-1185">Reference proteome</keyword>
<reference evidence="2" key="2">
    <citation type="submission" date="2023-05" db="EMBL/GenBank/DDBJ databases">
        <authorList>
            <consortium name="Lawrence Berkeley National Laboratory"/>
            <person name="Steindorff A."/>
            <person name="Hensen N."/>
            <person name="Bonometti L."/>
            <person name="Westerberg I."/>
            <person name="Brannstrom I.O."/>
            <person name="Guillou S."/>
            <person name="Cros-Aarteil S."/>
            <person name="Calhoun S."/>
            <person name="Haridas S."/>
            <person name="Kuo A."/>
            <person name="Mondo S."/>
            <person name="Pangilinan J."/>
            <person name="Riley R."/>
            <person name="Labutti K."/>
            <person name="Andreopoulos B."/>
            <person name="Lipzen A."/>
            <person name="Chen C."/>
            <person name="Yanf M."/>
            <person name="Daum C."/>
            <person name="Ng V."/>
            <person name="Clum A."/>
            <person name="Ohm R."/>
            <person name="Martin F."/>
            <person name="Silar P."/>
            <person name="Natvig D."/>
            <person name="Lalanne C."/>
            <person name="Gautier V."/>
            <person name="Ament-Velasquez S.L."/>
            <person name="Kruys A."/>
            <person name="Hutchinson M.I."/>
            <person name="Powell A.J."/>
            <person name="Barry K."/>
            <person name="Miller A.N."/>
            <person name="Grigoriev I.V."/>
            <person name="Debuchy R."/>
            <person name="Gladieux P."/>
            <person name="Thoren M.H."/>
            <person name="Johannesson H."/>
        </authorList>
    </citation>
    <scope>NUCLEOTIDE SEQUENCE</scope>
    <source>
        <strain evidence="2">PSN243</strain>
    </source>
</reference>
<dbReference type="Proteomes" id="UP001321760">
    <property type="component" value="Unassembled WGS sequence"/>
</dbReference>
<protein>
    <recommendedName>
        <fullName evidence="4">SCP domain-containing protein</fullName>
    </recommendedName>
</protein>